<dbReference type="AlphaFoldDB" id="A0A6G6GI25"/>
<sequence length="198" mass="22344">MRNKLLHILFVLFALPLLAQTSDSLQVKEDTQLVVKDTLIQKELYNPLAPSKAAFYSAVLPGLGQAYNKKYWKIPIIYAGIGTGIYFHIKNDQDYDRFRNAYKRRLAGFTDDEFFGDGATAAISDDRLIDAQRSAQRNKDVSLIVAIAFYLVNVIDANVDAHLRQFNVSDDLSLTPNFEVNPIDTQPNYGLALKLKLQ</sequence>
<evidence type="ECO:0000259" key="2">
    <source>
        <dbReference type="Pfam" id="PF18935"/>
    </source>
</evidence>
<name>A0A6G6GI25_9FLAO</name>
<evidence type="ECO:0000256" key="1">
    <source>
        <dbReference type="SAM" id="SignalP"/>
    </source>
</evidence>
<protein>
    <recommendedName>
        <fullName evidence="2">DUF5683 domain-containing protein</fullName>
    </recommendedName>
</protein>
<accession>A0A6G6GI25</accession>
<gene>
    <name evidence="3" type="ORF">G5B37_01040</name>
</gene>
<reference evidence="3 4" key="1">
    <citation type="submission" date="2020-02" db="EMBL/GenBank/DDBJ databases">
        <title>Complete genome sequence of Flavobacteriaceae bacterium.</title>
        <authorList>
            <person name="Kim S.-J."/>
            <person name="Kim Y.-S."/>
            <person name="Kim K.-H."/>
        </authorList>
    </citation>
    <scope>NUCLEOTIDE SEQUENCE [LARGE SCALE GENOMIC DNA]</scope>
    <source>
        <strain evidence="3 4">RR4-40</strain>
    </source>
</reference>
<dbReference type="EMBL" id="CP049057">
    <property type="protein sequence ID" value="QIE58198.1"/>
    <property type="molecule type" value="Genomic_DNA"/>
</dbReference>
<dbReference type="KEGG" id="mgel:G5B37_01040"/>
<keyword evidence="1" id="KW-0732">Signal</keyword>
<organism evidence="3 4">
    <name type="scientific">Rasiella rasia</name>
    <dbReference type="NCBI Taxonomy" id="2744027"/>
    <lineage>
        <taxon>Bacteria</taxon>
        <taxon>Pseudomonadati</taxon>
        <taxon>Bacteroidota</taxon>
        <taxon>Flavobacteriia</taxon>
        <taxon>Flavobacteriales</taxon>
        <taxon>Flavobacteriaceae</taxon>
        <taxon>Rasiella</taxon>
    </lineage>
</organism>
<feature type="domain" description="DUF5683" evidence="2">
    <location>
        <begin position="47"/>
        <end position="196"/>
    </location>
</feature>
<dbReference type="Pfam" id="PF18935">
    <property type="entry name" value="DUF5683"/>
    <property type="match status" value="1"/>
</dbReference>
<feature type="signal peptide" evidence="1">
    <location>
        <begin position="1"/>
        <end position="19"/>
    </location>
</feature>
<dbReference type="InterPro" id="IPR043738">
    <property type="entry name" value="DUF5683"/>
</dbReference>
<evidence type="ECO:0000313" key="4">
    <source>
        <dbReference type="Proteomes" id="UP000505306"/>
    </source>
</evidence>
<dbReference type="RefSeq" id="WP_164678199.1">
    <property type="nucleotide sequence ID" value="NZ_CP049057.1"/>
</dbReference>
<dbReference type="Proteomes" id="UP000505306">
    <property type="component" value="Chromosome"/>
</dbReference>
<proteinExistence type="predicted"/>
<evidence type="ECO:0000313" key="3">
    <source>
        <dbReference type="EMBL" id="QIE58198.1"/>
    </source>
</evidence>
<feature type="chain" id="PRO_5026136912" description="DUF5683 domain-containing protein" evidence="1">
    <location>
        <begin position="20"/>
        <end position="198"/>
    </location>
</feature>
<keyword evidence="4" id="KW-1185">Reference proteome</keyword>